<dbReference type="GO" id="GO:0016787">
    <property type="term" value="F:hydrolase activity"/>
    <property type="evidence" value="ECO:0007669"/>
    <property type="project" value="InterPro"/>
</dbReference>
<dbReference type="Gene3D" id="3.40.50.300">
    <property type="entry name" value="P-loop containing nucleotide triphosphate hydrolases"/>
    <property type="match status" value="2"/>
</dbReference>
<dbReference type="EMBL" id="LZSF01000132">
    <property type="protein sequence ID" value="OBA86950.1"/>
    <property type="molecule type" value="Genomic_DNA"/>
</dbReference>
<dbReference type="AlphaFoldDB" id="A0A1A0MNG2"/>
<dbReference type="InterPro" id="IPR006935">
    <property type="entry name" value="Helicase/UvrB_N"/>
</dbReference>
<comment type="caution">
    <text evidence="2">The sequence shown here is derived from an EMBL/GenBank/DDBJ whole genome shotgun (WGS) entry which is preliminary data.</text>
</comment>
<reference evidence="2 3" key="1">
    <citation type="submission" date="2016-06" db="EMBL/GenBank/DDBJ databases">
        <authorList>
            <person name="Kjaerup R.B."/>
            <person name="Dalgaard T.S."/>
            <person name="Juul-Madsen H.R."/>
        </authorList>
    </citation>
    <scope>NUCLEOTIDE SEQUENCE [LARGE SCALE GENOMIC DNA]</scope>
    <source>
        <strain evidence="2 3">1199456.5</strain>
    </source>
</reference>
<evidence type="ECO:0000313" key="3">
    <source>
        <dbReference type="Proteomes" id="UP000093962"/>
    </source>
</evidence>
<dbReference type="Proteomes" id="UP000093962">
    <property type="component" value="Unassembled WGS sequence"/>
</dbReference>
<dbReference type="SUPFAM" id="SSF52540">
    <property type="entry name" value="P-loop containing nucleoside triphosphate hydrolases"/>
    <property type="match status" value="1"/>
</dbReference>
<evidence type="ECO:0000259" key="1">
    <source>
        <dbReference type="Pfam" id="PF04851"/>
    </source>
</evidence>
<sequence length="777" mass="86315">MLELHQFQETAAATVSSRVAEYLDNPAKVTVDRKLHVPPYFQSLSAITGAGKTAILAEAVAQIVTSMPIKPIVMWLSKGKVVVRQTFDNLSERGKYHHLLDGMSVDALANYRPEVVTDAEQPLVYFATVGTFNQKDKEDGTLLIHKSDVDNMEASVWDQLRIRTDADGNRRPLVVVYDEAQNLSNQQTELLLELEPEVFLLASATMRLPARIGDEIQHLRTAGYAGDDDEYLVTKVKSTDVVSAGLVKDIVLLEGYNTPMEEAIAQLLADMAETTSEAKALGLDFEPKSIYVCNTNVVADTPNQMDDPKQPFDQRQAPPILIWKYLVEQMGVDPSEVAVYADLKTNKDYPLPEEFTLFKGGDKDYDEFVAGAYKHIIFNLSLQEGWDDPSVYFAYIDKSMGSSAQITQVIGRVLRQPGTQHYPSDRLNAAHFYVRVDKNAVFNSVVEEVKAQLGTDPGGVKIVVSPPGKPKPKEYIPRGEYIVPETALNPSQAQNKIIDLLAGFTDYRGDDRNTKGAGSRRVLRQKVGQDGTETEWEVYEHSAEASARWVFHREIQRQFKEALGVVNLAEPKLDAVVGIGSPAYRHVTDLADDVVAAYVKGVRLVTRKSNPYKVGPVLARPDEVLTYKNAVHEGYSGLNSIERAFADEVDRVGLIWARNPPRSGYGIPLVTVGPTSNFYPDFLVWTEERVLCVDTKGPQLVDAAARRKLLTIKPSGEGKRLDIQFVSEGKYDDELTRRDSEGYTYWGLANDGSLNAVHFDVMDSLIKQLVDDAAPLN</sequence>
<dbReference type="InterPro" id="IPR027417">
    <property type="entry name" value="P-loop_NTPase"/>
</dbReference>
<evidence type="ECO:0000313" key="2">
    <source>
        <dbReference type="EMBL" id="OBA86950.1"/>
    </source>
</evidence>
<organism evidence="2 3">
    <name type="scientific">Mycolicibacterium mucogenicum</name>
    <name type="common">Mycobacterium mucogenicum</name>
    <dbReference type="NCBI Taxonomy" id="56689"/>
    <lineage>
        <taxon>Bacteria</taxon>
        <taxon>Bacillati</taxon>
        <taxon>Actinomycetota</taxon>
        <taxon>Actinomycetes</taxon>
        <taxon>Mycobacteriales</taxon>
        <taxon>Mycobacteriaceae</taxon>
        <taxon>Mycolicibacterium</taxon>
    </lineage>
</organism>
<dbReference type="GO" id="GO:0003677">
    <property type="term" value="F:DNA binding"/>
    <property type="evidence" value="ECO:0007669"/>
    <property type="project" value="InterPro"/>
</dbReference>
<accession>A0A1A0MNG2</accession>
<name>A0A1A0MNG2_MYCMU</name>
<dbReference type="RefSeq" id="WP_064859146.1">
    <property type="nucleotide sequence ID" value="NZ_LZSF01000132.1"/>
</dbReference>
<dbReference type="OrthoDB" id="9804145at2"/>
<dbReference type="GO" id="GO:0005524">
    <property type="term" value="F:ATP binding"/>
    <property type="evidence" value="ECO:0007669"/>
    <property type="project" value="InterPro"/>
</dbReference>
<dbReference type="Pfam" id="PF04851">
    <property type="entry name" value="ResIII"/>
    <property type="match status" value="1"/>
</dbReference>
<protein>
    <recommendedName>
        <fullName evidence="1">Helicase/UvrB N-terminal domain-containing protein</fullName>
    </recommendedName>
</protein>
<feature type="domain" description="Helicase/UvrB N-terminal" evidence="1">
    <location>
        <begin position="44"/>
        <end position="206"/>
    </location>
</feature>
<gene>
    <name evidence="2" type="ORF">A5642_21190</name>
</gene>
<proteinExistence type="predicted"/>